<name>A0A5N5X8I4_9EURO</name>
<proteinExistence type="predicted"/>
<organism evidence="2 3">
    <name type="scientific">Aspergillus leporis</name>
    <dbReference type="NCBI Taxonomy" id="41062"/>
    <lineage>
        <taxon>Eukaryota</taxon>
        <taxon>Fungi</taxon>
        <taxon>Dikarya</taxon>
        <taxon>Ascomycota</taxon>
        <taxon>Pezizomycotina</taxon>
        <taxon>Eurotiomycetes</taxon>
        <taxon>Eurotiomycetidae</taxon>
        <taxon>Eurotiales</taxon>
        <taxon>Aspergillaceae</taxon>
        <taxon>Aspergillus</taxon>
        <taxon>Aspergillus subgen. Circumdati</taxon>
    </lineage>
</organism>
<dbReference type="EMBL" id="ML732191">
    <property type="protein sequence ID" value="KAB8075622.1"/>
    <property type="molecule type" value="Genomic_DNA"/>
</dbReference>
<protein>
    <submittedName>
        <fullName evidence="2">Uncharacterized protein</fullName>
    </submittedName>
</protein>
<dbReference type="OrthoDB" id="4510392at2759"/>
<evidence type="ECO:0000313" key="3">
    <source>
        <dbReference type="Proteomes" id="UP000326565"/>
    </source>
</evidence>
<dbReference type="AlphaFoldDB" id="A0A5N5X8I4"/>
<gene>
    <name evidence="2" type="ORF">BDV29DRAFT_171477</name>
</gene>
<feature type="compositionally biased region" description="Polar residues" evidence="1">
    <location>
        <begin position="39"/>
        <end position="54"/>
    </location>
</feature>
<accession>A0A5N5X8I4</accession>
<feature type="region of interest" description="Disordered" evidence="1">
    <location>
        <begin position="25"/>
        <end position="78"/>
    </location>
</feature>
<sequence length="78" mass="8405">MAKVSITSDLEPYLASLRSYLARNKPASPRLDDGVDEQSGCSSNQHATQRSQPQAEIPQGIKNNENLGGGRSVMENCS</sequence>
<reference evidence="2 3" key="1">
    <citation type="submission" date="2019-04" db="EMBL/GenBank/DDBJ databases">
        <title>Friends and foes A comparative genomics study of 23 Aspergillus species from section Flavi.</title>
        <authorList>
            <consortium name="DOE Joint Genome Institute"/>
            <person name="Kjaerbolling I."/>
            <person name="Vesth T."/>
            <person name="Frisvad J.C."/>
            <person name="Nybo J.L."/>
            <person name="Theobald S."/>
            <person name="Kildgaard S."/>
            <person name="Isbrandt T."/>
            <person name="Kuo A."/>
            <person name="Sato A."/>
            <person name="Lyhne E.K."/>
            <person name="Kogle M.E."/>
            <person name="Wiebenga A."/>
            <person name="Kun R.S."/>
            <person name="Lubbers R.J."/>
            <person name="Makela M.R."/>
            <person name="Barry K."/>
            <person name="Chovatia M."/>
            <person name="Clum A."/>
            <person name="Daum C."/>
            <person name="Haridas S."/>
            <person name="He G."/>
            <person name="LaButti K."/>
            <person name="Lipzen A."/>
            <person name="Mondo S."/>
            <person name="Riley R."/>
            <person name="Salamov A."/>
            <person name="Simmons B.A."/>
            <person name="Magnuson J.K."/>
            <person name="Henrissat B."/>
            <person name="Mortensen U.H."/>
            <person name="Larsen T.O."/>
            <person name="Devries R.P."/>
            <person name="Grigoriev I.V."/>
            <person name="Machida M."/>
            <person name="Baker S.E."/>
            <person name="Andersen M.R."/>
        </authorList>
    </citation>
    <scope>NUCLEOTIDE SEQUENCE [LARGE SCALE GENOMIC DNA]</scope>
    <source>
        <strain evidence="2 3">CBS 151.66</strain>
    </source>
</reference>
<evidence type="ECO:0000256" key="1">
    <source>
        <dbReference type="SAM" id="MobiDB-lite"/>
    </source>
</evidence>
<dbReference type="Proteomes" id="UP000326565">
    <property type="component" value="Unassembled WGS sequence"/>
</dbReference>
<keyword evidence="3" id="KW-1185">Reference proteome</keyword>
<evidence type="ECO:0000313" key="2">
    <source>
        <dbReference type="EMBL" id="KAB8075622.1"/>
    </source>
</evidence>